<feature type="transmembrane region" description="Helical" evidence="1">
    <location>
        <begin position="73"/>
        <end position="98"/>
    </location>
</feature>
<evidence type="ECO:0000259" key="2">
    <source>
        <dbReference type="Pfam" id="PF11181"/>
    </source>
</evidence>
<gene>
    <name evidence="3" type="ORF">ACFSC9_21020</name>
</gene>
<evidence type="ECO:0000313" key="3">
    <source>
        <dbReference type="EMBL" id="MFD1887967.1"/>
    </source>
</evidence>
<keyword evidence="4" id="KW-1185">Reference proteome</keyword>
<name>A0ABW4RNR6_9BACL</name>
<dbReference type="EMBL" id="JBHUEH010000032">
    <property type="protein sequence ID" value="MFD1887967.1"/>
    <property type="molecule type" value="Genomic_DNA"/>
</dbReference>
<feature type="transmembrane region" description="Helical" evidence="1">
    <location>
        <begin position="104"/>
        <end position="126"/>
    </location>
</feature>
<keyword evidence="1" id="KW-0812">Transmembrane</keyword>
<proteinExistence type="predicted"/>
<dbReference type="InterPro" id="IPR025889">
    <property type="entry name" value="GSP17M-like_dom"/>
</dbReference>
<organism evidence="3 4">
    <name type="scientific">Paenibacillus wenxiniae</name>
    <dbReference type="NCBI Taxonomy" id="1636843"/>
    <lineage>
        <taxon>Bacteria</taxon>
        <taxon>Bacillati</taxon>
        <taxon>Bacillota</taxon>
        <taxon>Bacilli</taxon>
        <taxon>Bacillales</taxon>
        <taxon>Paenibacillaceae</taxon>
        <taxon>Paenibacillus</taxon>
    </lineage>
</organism>
<keyword evidence="1" id="KW-1133">Transmembrane helix</keyword>
<reference evidence="4" key="1">
    <citation type="journal article" date="2019" name="Int. J. Syst. Evol. Microbiol.">
        <title>The Global Catalogue of Microorganisms (GCM) 10K type strain sequencing project: providing services to taxonomists for standard genome sequencing and annotation.</title>
        <authorList>
            <consortium name="The Broad Institute Genomics Platform"/>
            <consortium name="The Broad Institute Genome Sequencing Center for Infectious Disease"/>
            <person name="Wu L."/>
            <person name="Ma J."/>
        </authorList>
    </citation>
    <scope>NUCLEOTIDE SEQUENCE [LARGE SCALE GENOMIC DNA]</scope>
    <source>
        <strain evidence="4">CCUG 54950</strain>
    </source>
</reference>
<dbReference type="PANTHER" id="PTHR36109:SF2">
    <property type="entry name" value="MEMBRANE PROTEIN"/>
    <property type="match status" value="1"/>
</dbReference>
<feature type="domain" description="General stress protein 17M-like" evidence="2">
    <location>
        <begin position="12"/>
        <end position="81"/>
    </location>
</feature>
<dbReference type="PANTHER" id="PTHR36109">
    <property type="entry name" value="MEMBRANE PROTEIN-RELATED"/>
    <property type="match status" value="1"/>
</dbReference>
<sequence>MNDPYNKVMEKIIGVFVDENHALQTVRDLRQAGFEGRDISVLAKNPGDAAAIERETGVDIEAQRQAGMSETTVFGGLAGLLAGFATFAIPGVGPMLAIGPIASMFTGALFGAGAGGLIGALIGYGLSEEEAGHYEEQLGQGNILILVSEATGRTEEIYDILRRNEAVNVNNPWSEGAERNRE</sequence>
<dbReference type="Pfam" id="PF11181">
    <property type="entry name" value="YflT"/>
    <property type="match status" value="1"/>
</dbReference>
<evidence type="ECO:0000313" key="4">
    <source>
        <dbReference type="Proteomes" id="UP001597233"/>
    </source>
</evidence>
<dbReference type="RefSeq" id="WP_347323756.1">
    <property type="nucleotide sequence ID" value="NZ_JBCGUH010000002.1"/>
</dbReference>
<protein>
    <submittedName>
        <fullName evidence="3">General stress protein</fullName>
    </submittedName>
</protein>
<accession>A0ABW4RNR6</accession>
<dbReference type="Proteomes" id="UP001597233">
    <property type="component" value="Unassembled WGS sequence"/>
</dbReference>
<dbReference type="InterPro" id="IPR052948">
    <property type="entry name" value="Low_temp-induced_all0457"/>
</dbReference>
<evidence type="ECO:0000256" key="1">
    <source>
        <dbReference type="SAM" id="Phobius"/>
    </source>
</evidence>
<comment type="caution">
    <text evidence="3">The sequence shown here is derived from an EMBL/GenBank/DDBJ whole genome shotgun (WGS) entry which is preliminary data.</text>
</comment>
<keyword evidence="1" id="KW-0472">Membrane</keyword>